<dbReference type="EMBL" id="PYDT01000001">
    <property type="protein sequence ID" value="THU73937.1"/>
    <property type="molecule type" value="Genomic_DNA"/>
</dbReference>
<sequence>MRWLLLPIAVFPTLLTVHDARGLFSVGHVVNVVLISPHTWSMPAKQKRSTPFPFGLRDRFASPIDQVLVDEFGVPDRRVVTEEGEH</sequence>
<keyword evidence="3" id="KW-1185">Reference proteome</keyword>
<evidence type="ECO:0000256" key="1">
    <source>
        <dbReference type="SAM" id="SignalP"/>
    </source>
</evidence>
<evidence type="ECO:0000313" key="2">
    <source>
        <dbReference type="EMBL" id="THU73937.1"/>
    </source>
</evidence>
<organism evidence="2 3">
    <name type="scientific">Musa balbisiana</name>
    <name type="common">Banana</name>
    <dbReference type="NCBI Taxonomy" id="52838"/>
    <lineage>
        <taxon>Eukaryota</taxon>
        <taxon>Viridiplantae</taxon>
        <taxon>Streptophyta</taxon>
        <taxon>Embryophyta</taxon>
        <taxon>Tracheophyta</taxon>
        <taxon>Spermatophyta</taxon>
        <taxon>Magnoliopsida</taxon>
        <taxon>Liliopsida</taxon>
        <taxon>Zingiberales</taxon>
        <taxon>Musaceae</taxon>
        <taxon>Musa</taxon>
    </lineage>
</organism>
<accession>A0A4S8KFB1</accession>
<protein>
    <submittedName>
        <fullName evidence="2">Uncharacterized protein</fullName>
    </submittedName>
</protein>
<gene>
    <name evidence="2" type="ORF">C4D60_Mb04t28110</name>
</gene>
<reference evidence="2 3" key="1">
    <citation type="journal article" date="2019" name="Nat. Plants">
        <title>Genome sequencing of Musa balbisiana reveals subgenome evolution and function divergence in polyploid bananas.</title>
        <authorList>
            <person name="Yao X."/>
        </authorList>
    </citation>
    <scope>NUCLEOTIDE SEQUENCE [LARGE SCALE GENOMIC DNA]</scope>
    <source>
        <strain evidence="3">cv. DH-PKW</strain>
        <tissue evidence="2">Leaves</tissue>
    </source>
</reference>
<proteinExistence type="predicted"/>
<feature type="signal peptide" evidence="1">
    <location>
        <begin position="1"/>
        <end position="22"/>
    </location>
</feature>
<dbReference type="Proteomes" id="UP000317650">
    <property type="component" value="Chromosome 4"/>
</dbReference>
<comment type="caution">
    <text evidence="2">The sequence shown here is derived from an EMBL/GenBank/DDBJ whole genome shotgun (WGS) entry which is preliminary data.</text>
</comment>
<keyword evidence="1" id="KW-0732">Signal</keyword>
<dbReference type="AlphaFoldDB" id="A0A4S8KFB1"/>
<feature type="chain" id="PRO_5020742651" evidence="1">
    <location>
        <begin position="23"/>
        <end position="86"/>
    </location>
</feature>
<name>A0A4S8KFB1_MUSBA</name>
<evidence type="ECO:0000313" key="3">
    <source>
        <dbReference type="Proteomes" id="UP000317650"/>
    </source>
</evidence>